<organism evidence="5">
    <name type="scientific">mine drainage metagenome</name>
    <dbReference type="NCBI Taxonomy" id="410659"/>
    <lineage>
        <taxon>unclassified sequences</taxon>
        <taxon>metagenomes</taxon>
        <taxon>ecological metagenomes</taxon>
    </lineage>
</organism>
<dbReference type="Gene3D" id="3.40.50.1000">
    <property type="entry name" value="HAD superfamily/HAD-like"/>
    <property type="match status" value="1"/>
</dbReference>
<evidence type="ECO:0000256" key="4">
    <source>
        <dbReference type="ARBA" id="ARBA00023136"/>
    </source>
</evidence>
<dbReference type="SUPFAM" id="SSF56784">
    <property type="entry name" value="HAD-like"/>
    <property type="match status" value="1"/>
</dbReference>
<proteinExistence type="predicted"/>
<reference evidence="5" key="2">
    <citation type="journal article" date="2014" name="ISME J.">
        <title>Microbial stratification in low pH oxic and suboxic macroscopic growths along an acid mine drainage.</title>
        <authorList>
            <person name="Mendez-Garcia C."/>
            <person name="Mesa V."/>
            <person name="Sprenger R.R."/>
            <person name="Richter M."/>
            <person name="Diez M.S."/>
            <person name="Solano J."/>
            <person name="Bargiela R."/>
            <person name="Golyshina O.V."/>
            <person name="Manteca A."/>
            <person name="Ramos J.L."/>
            <person name="Gallego J.R."/>
            <person name="Llorente I."/>
            <person name="Martins Dos Santos V.A."/>
            <person name="Jensen O.N."/>
            <person name="Pelaez A.I."/>
            <person name="Sanchez J."/>
            <person name="Ferrer M."/>
        </authorList>
    </citation>
    <scope>NUCLEOTIDE SEQUENCE</scope>
</reference>
<dbReference type="PANTHER" id="PTHR42861">
    <property type="entry name" value="CALCIUM-TRANSPORTING ATPASE"/>
    <property type="match status" value="1"/>
</dbReference>
<dbReference type="InterPro" id="IPR023299">
    <property type="entry name" value="ATPase_P-typ_cyto_dom_N"/>
</dbReference>
<dbReference type="InterPro" id="IPR036412">
    <property type="entry name" value="HAD-like_sf"/>
</dbReference>
<feature type="non-terminal residue" evidence="5">
    <location>
        <position position="1"/>
    </location>
</feature>
<keyword evidence="4" id="KW-0472">Membrane</keyword>
<keyword evidence="2" id="KW-0812">Transmembrane</keyword>
<comment type="caution">
    <text evidence="5">The sequence shown here is derived from an EMBL/GenBank/DDBJ whole genome shotgun (WGS) entry which is preliminary data.</text>
</comment>
<dbReference type="InterPro" id="IPR023214">
    <property type="entry name" value="HAD_sf"/>
</dbReference>
<evidence type="ECO:0000256" key="3">
    <source>
        <dbReference type="ARBA" id="ARBA00022989"/>
    </source>
</evidence>
<dbReference type="PRINTS" id="PR00119">
    <property type="entry name" value="CATATPASE"/>
</dbReference>
<sequence>RLNSIQNFGAMDVLCTDKTGTLTQDKIILEKHVDIYGHENEDVLEYAYLNSYHQSGLKNLLDVAVLEYAGLTERIKAGVQYRKIDEIPFDFQRRRMSVVVEGKGRHLLICKGAVEEVFSCCTHAEVNGSVEALEPSYLGQLLQVTRELNEDGFRVIAIAYKETASRGGAYGLKDESDLVLVGYIAFLDPPKDSAREAIAALHRHGVQVKILTGDNDVVTRKVCH</sequence>
<dbReference type="GO" id="GO:0016020">
    <property type="term" value="C:membrane"/>
    <property type="evidence" value="ECO:0007669"/>
    <property type="project" value="UniProtKB-SubCell"/>
</dbReference>
<evidence type="ECO:0000256" key="2">
    <source>
        <dbReference type="ARBA" id="ARBA00022692"/>
    </source>
</evidence>
<dbReference type="GO" id="GO:0000166">
    <property type="term" value="F:nucleotide binding"/>
    <property type="evidence" value="ECO:0007669"/>
    <property type="project" value="InterPro"/>
</dbReference>
<dbReference type="Pfam" id="PF13246">
    <property type="entry name" value="Cation_ATPase"/>
    <property type="match status" value="1"/>
</dbReference>
<dbReference type="Gene3D" id="3.40.1110.10">
    <property type="entry name" value="Calcium-transporting ATPase, cytoplasmic domain N"/>
    <property type="match status" value="1"/>
</dbReference>
<accession>T1A565</accession>
<evidence type="ECO:0000313" key="5">
    <source>
        <dbReference type="EMBL" id="EQD36024.1"/>
    </source>
</evidence>
<dbReference type="SUPFAM" id="SSF81660">
    <property type="entry name" value="Metal cation-transporting ATPase, ATP-binding domain N"/>
    <property type="match status" value="1"/>
</dbReference>
<reference evidence="5" key="1">
    <citation type="submission" date="2013-08" db="EMBL/GenBank/DDBJ databases">
        <authorList>
            <person name="Mendez C."/>
            <person name="Richter M."/>
            <person name="Ferrer M."/>
            <person name="Sanchez J."/>
        </authorList>
    </citation>
    <scope>NUCLEOTIDE SEQUENCE</scope>
</reference>
<dbReference type="PROSITE" id="PS00154">
    <property type="entry name" value="ATPASE_E1_E2"/>
    <property type="match status" value="1"/>
</dbReference>
<gene>
    <name evidence="5" type="ORF">B1A_18027</name>
</gene>
<feature type="non-terminal residue" evidence="5">
    <location>
        <position position="224"/>
    </location>
</feature>
<dbReference type="EMBL" id="AUZX01013280">
    <property type="protein sequence ID" value="EQD36024.1"/>
    <property type="molecule type" value="Genomic_DNA"/>
</dbReference>
<name>T1A565_9ZZZZ</name>
<dbReference type="Gene3D" id="1.20.1110.10">
    <property type="entry name" value="Calcium-transporting ATPase, transmembrane domain"/>
    <property type="match status" value="1"/>
</dbReference>
<dbReference type="InterPro" id="IPR018303">
    <property type="entry name" value="ATPase_P-typ_P_site"/>
</dbReference>
<keyword evidence="3" id="KW-1133">Transmembrane helix</keyword>
<evidence type="ECO:0000256" key="1">
    <source>
        <dbReference type="ARBA" id="ARBA00004141"/>
    </source>
</evidence>
<dbReference type="AlphaFoldDB" id="T1A565"/>
<protein>
    <submittedName>
        <fullName evidence="5">Magnesium-translocating P-type ATPase</fullName>
    </submittedName>
</protein>
<comment type="subcellular location">
    <subcellularLocation>
        <location evidence="1">Membrane</location>
        <topology evidence="1">Multi-pass membrane protein</topology>
    </subcellularLocation>
</comment>